<name>A0A5M3MEX1_CONPW</name>
<evidence type="ECO:0000256" key="6">
    <source>
        <dbReference type="ARBA" id="ARBA00022853"/>
    </source>
</evidence>
<dbReference type="EC" id="3.5.1.98" evidence="3"/>
<evidence type="ECO:0000256" key="3">
    <source>
        <dbReference type="ARBA" id="ARBA00012111"/>
    </source>
</evidence>
<evidence type="ECO:0000256" key="8">
    <source>
        <dbReference type="ARBA" id="ARBA00023163"/>
    </source>
</evidence>
<accession>A0A5M3MEX1</accession>
<keyword evidence="12" id="KW-1185">Reference proteome</keyword>
<dbReference type="PANTHER" id="PTHR10625">
    <property type="entry name" value="HISTONE DEACETYLASE HDAC1-RELATED"/>
    <property type="match status" value="1"/>
</dbReference>
<sequence>MPKPVAYVVSEELVKVSSLLPSNKNRSLLVHSLVKAFRLFASQHEDGTRCLQPIRPRKAAYKELATYHTREYLDYTLDPENQREVNSAEVGIEGKMNEFGLEDDCPPFLGMDEYIRLVAGATFTAVDALRTGITDVAVCWDGGRHHAQKDRASGFCYVADCVLAILSLRRPIPAPLPDSSLNAGRADGQKKPKVMYLDLDVHFSDAVSHAFRASRSAETAAQVLTLSIHHAAPGFFPISPLAGLPLSISDEGNEEDNTGELDPFSLSIPLRLGASCATYARVWRIVDRVKDTFQPDVVVLQCGTDALAGDPVGACNWTLGGEGGMGWCVDRVRGWGKRMLVLGGGGYNSPNTARAWAYLTSILTGNPIPLDSDIPDHFAFPLYQPSFTLDVPAGNMSDQNDDAYLNTIERTYHRICDILEERLARPDRPRHRSRITSLTRQS</sequence>
<evidence type="ECO:0000256" key="1">
    <source>
        <dbReference type="ARBA" id="ARBA00004123"/>
    </source>
</evidence>
<dbReference type="EMBL" id="JH711584">
    <property type="protein sequence ID" value="EIW77131.1"/>
    <property type="molecule type" value="Genomic_DNA"/>
</dbReference>
<dbReference type="InterPro" id="IPR023696">
    <property type="entry name" value="Ureohydrolase_dom_sf"/>
</dbReference>
<evidence type="ECO:0000313" key="12">
    <source>
        <dbReference type="Proteomes" id="UP000053558"/>
    </source>
</evidence>
<keyword evidence="6" id="KW-0156">Chromatin regulator</keyword>
<dbReference type="Pfam" id="PF00850">
    <property type="entry name" value="Hist_deacetyl"/>
    <property type="match status" value="1"/>
</dbReference>
<keyword evidence="7" id="KW-0805">Transcription regulation</keyword>
<evidence type="ECO:0000313" key="11">
    <source>
        <dbReference type="EMBL" id="EIW77131.1"/>
    </source>
</evidence>
<comment type="similarity">
    <text evidence="2">Belongs to the histone deacetylase family. HD type 1 subfamily.</text>
</comment>
<gene>
    <name evidence="11" type="ORF">CONPUDRAFT_168147</name>
</gene>
<evidence type="ECO:0000259" key="10">
    <source>
        <dbReference type="Pfam" id="PF00850"/>
    </source>
</evidence>
<dbReference type="KEGG" id="cput:CONPUDRAFT_168147"/>
<organism evidence="11 12">
    <name type="scientific">Coniophora puteana (strain RWD-64-598)</name>
    <name type="common">Brown rot fungus</name>
    <dbReference type="NCBI Taxonomy" id="741705"/>
    <lineage>
        <taxon>Eukaryota</taxon>
        <taxon>Fungi</taxon>
        <taxon>Dikarya</taxon>
        <taxon>Basidiomycota</taxon>
        <taxon>Agaricomycotina</taxon>
        <taxon>Agaricomycetes</taxon>
        <taxon>Agaricomycetidae</taxon>
        <taxon>Boletales</taxon>
        <taxon>Coniophorineae</taxon>
        <taxon>Coniophoraceae</taxon>
        <taxon>Coniophora</taxon>
    </lineage>
</organism>
<comment type="subcellular location">
    <subcellularLocation>
        <location evidence="1">Nucleus</location>
    </subcellularLocation>
</comment>
<dbReference type="GeneID" id="19205930"/>
<dbReference type="RefSeq" id="XP_007772572.1">
    <property type="nucleotide sequence ID" value="XM_007774382.1"/>
</dbReference>
<evidence type="ECO:0000256" key="5">
    <source>
        <dbReference type="ARBA" id="ARBA00022801"/>
    </source>
</evidence>
<dbReference type="InterPro" id="IPR000286">
    <property type="entry name" value="HDACs"/>
</dbReference>
<evidence type="ECO:0000256" key="7">
    <source>
        <dbReference type="ARBA" id="ARBA00023015"/>
    </source>
</evidence>
<comment type="caution">
    <text evidence="11">The sequence shown here is derived from an EMBL/GenBank/DDBJ whole genome shotgun (WGS) entry which is preliminary data.</text>
</comment>
<dbReference type="InterPro" id="IPR037138">
    <property type="entry name" value="His_deacetylse_dom_sf"/>
</dbReference>
<dbReference type="OMA" id="DVPAGNM"/>
<dbReference type="GO" id="GO:0031507">
    <property type="term" value="P:heterochromatin formation"/>
    <property type="evidence" value="ECO:0007669"/>
    <property type="project" value="TreeGrafter"/>
</dbReference>
<dbReference type="InterPro" id="IPR023801">
    <property type="entry name" value="His_deacetylse_dom"/>
</dbReference>
<proteinExistence type="inferred from homology"/>
<dbReference type="Gene3D" id="3.40.800.20">
    <property type="entry name" value="Histone deacetylase domain"/>
    <property type="match status" value="1"/>
</dbReference>
<keyword evidence="8" id="KW-0804">Transcription</keyword>
<keyword evidence="9" id="KW-0539">Nucleus</keyword>
<dbReference type="PANTHER" id="PTHR10625:SF14">
    <property type="entry name" value="HISTONE DEACETYLASE 8"/>
    <property type="match status" value="1"/>
</dbReference>
<evidence type="ECO:0000256" key="4">
    <source>
        <dbReference type="ARBA" id="ARBA00022491"/>
    </source>
</evidence>
<dbReference type="AlphaFoldDB" id="A0A5M3MEX1"/>
<dbReference type="PRINTS" id="PR01270">
    <property type="entry name" value="HDASUPER"/>
</dbReference>
<dbReference type="GO" id="GO:0141221">
    <property type="term" value="F:histone deacetylase activity, hydrolytic mechanism"/>
    <property type="evidence" value="ECO:0007669"/>
    <property type="project" value="UniProtKB-EC"/>
</dbReference>
<dbReference type="GO" id="GO:0005634">
    <property type="term" value="C:nucleus"/>
    <property type="evidence" value="ECO:0007669"/>
    <property type="project" value="UniProtKB-SubCell"/>
</dbReference>
<reference evidence="12" key="1">
    <citation type="journal article" date="2012" name="Science">
        <title>The Paleozoic origin of enzymatic lignin decomposition reconstructed from 31 fungal genomes.</title>
        <authorList>
            <person name="Floudas D."/>
            <person name="Binder M."/>
            <person name="Riley R."/>
            <person name="Barry K."/>
            <person name="Blanchette R.A."/>
            <person name="Henrissat B."/>
            <person name="Martinez A.T."/>
            <person name="Otillar R."/>
            <person name="Spatafora J.W."/>
            <person name="Yadav J.S."/>
            <person name="Aerts A."/>
            <person name="Benoit I."/>
            <person name="Boyd A."/>
            <person name="Carlson A."/>
            <person name="Copeland A."/>
            <person name="Coutinho P.M."/>
            <person name="de Vries R.P."/>
            <person name="Ferreira P."/>
            <person name="Findley K."/>
            <person name="Foster B."/>
            <person name="Gaskell J."/>
            <person name="Glotzer D."/>
            <person name="Gorecki P."/>
            <person name="Heitman J."/>
            <person name="Hesse C."/>
            <person name="Hori C."/>
            <person name="Igarashi K."/>
            <person name="Jurgens J.A."/>
            <person name="Kallen N."/>
            <person name="Kersten P."/>
            <person name="Kohler A."/>
            <person name="Kuees U."/>
            <person name="Kumar T.K.A."/>
            <person name="Kuo A."/>
            <person name="LaButti K."/>
            <person name="Larrondo L.F."/>
            <person name="Lindquist E."/>
            <person name="Ling A."/>
            <person name="Lombard V."/>
            <person name="Lucas S."/>
            <person name="Lundell T."/>
            <person name="Martin R."/>
            <person name="McLaughlin D.J."/>
            <person name="Morgenstern I."/>
            <person name="Morin E."/>
            <person name="Murat C."/>
            <person name="Nagy L.G."/>
            <person name="Nolan M."/>
            <person name="Ohm R.A."/>
            <person name="Patyshakuliyeva A."/>
            <person name="Rokas A."/>
            <person name="Ruiz-Duenas F.J."/>
            <person name="Sabat G."/>
            <person name="Salamov A."/>
            <person name="Samejima M."/>
            <person name="Schmutz J."/>
            <person name="Slot J.C."/>
            <person name="St John F."/>
            <person name="Stenlid J."/>
            <person name="Sun H."/>
            <person name="Sun S."/>
            <person name="Syed K."/>
            <person name="Tsang A."/>
            <person name="Wiebenga A."/>
            <person name="Young D."/>
            <person name="Pisabarro A."/>
            <person name="Eastwood D.C."/>
            <person name="Martin F."/>
            <person name="Cullen D."/>
            <person name="Grigoriev I.V."/>
            <person name="Hibbett D.S."/>
        </authorList>
    </citation>
    <scope>NUCLEOTIDE SEQUENCE [LARGE SCALE GENOMIC DNA]</scope>
    <source>
        <strain evidence="12">RWD-64-598 SS2</strain>
    </source>
</reference>
<keyword evidence="4" id="KW-0678">Repressor</keyword>
<feature type="domain" description="Histone deacetylase" evidence="10">
    <location>
        <begin position="21"/>
        <end position="362"/>
    </location>
</feature>
<protein>
    <recommendedName>
        <fullName evidence="3">histone deacetylase</fullName>
        <ecNumber evidence="3">3.5.1.98</ecNumber>
    </recommendedName>
</protein>
<evidence type="ECO:0000256" key="9">
    <source>
        <dbReference type="ARBA" id="ARBA00023242"/>
    </source>
</evidence>
<keyword evidence="5" id="KW-0378">Hydrolase</keyword>
<dbReference type="Proteomes" id="UP000053558">
    <property type="component" value="Unassembled WGS sequence"/>
</dbReference>
<dbReference type="OrthoDB" id="73273at2759"/>
<dbReference type="SUPFAM" id="SSF52768">
    <property type="entry name" value="Arginase/deacetylase"/>
    <property type="match status" value="1"/>
</dbReference>
<evidence type="ECO:0000256" key="2">
    <source>
        <dbReference type="ARBA" id="ARBA00006457"/>
    </source>
</evidence>